<sequence length="213" mass="24431">MRRAAVEKRQQLVEWQQAVVNDAAAAALSASSGRWRRMLCVEKLIANYLQKTNVENVEKWQYKEDTFQKIREATGMLDVMEIVNKFLNGEAENQKLKLIAEETEERLESCRREYQEVVRCAVEELALGNCAHIRNLYAALDAQAQSWSATLHTHATRNNVLKNFLSTVDQARRYAASINKKLVQIGIEVGERRTSLEFPRSRQRAQQHGSQIA</sequence>
<proteinExistence type="predicted"/>
<evidence type="ECO:0000313" key="3">
    <source>
        <dbReference type="Proteomes" id="UP000030754"/>
    </source>
</evidence>
<organism evidence="2 3">
    <name type="scientific">Eimeria necatrix</name>
    <dbReference type="NCBI Taxonomy" id="51315"/>
    <lineage>
        <taxon>Eukaryota</taxon>
        <taxon>Sar</taxon>
        <taxon>Alveolata</taxon>
        <taxon>Apicomplexa</taxon>
        <taxon>Conoidasida</taxon>
        <taxon>Coccidia</taxon>
        <taxon>Eucoccidiorida</taxon>
        <taxon>Eimeriorina</taxon>
        <taxon>Eimeriidae</taxon>
        <taxon>Eimeria</taxon>
    </lineage>
</organism>
<dbReference type="EMBL" id="HG723817">
    <property type="protein sequence ID" value="CDJ66794.1"/>
    <property type="molecule type" value="Genomic_DNA"/>
</dbReference>
<protein>
    <submittedName>
        <fullName evidence="2">Uncharacterized protein</fullName>
    </submittedName>
</protein>
<dbReference type="AlphaFoldDB" id="U6MWB9"/>
<dbReference type="Proteomes" id="UP000030754">
    <property type="component" value="Unassembled WGS sequence"/>
</dbReference>
<reference evidence="2" key="1">
    <citation type="submission" date="2013-10" db="EMBL/GenBank/DDBJ databases">
        <title>Genomic analysis of the causative agents of coccidiosis in chickens.</title>
        <authorList>
            <person name="Reid A.J."/>
            <person name="Blake D."/>
            <person name="Billington K."/>
            <person name="Browne H."/>
            <person name="Dunn M."/>
            <person name="Hung S."/>
            <person name="Kawahara F."/>
            <person name="Miranda-Saavedra D."/>
            <person name="Mourier T."/>
            <person name="Nagra H."/>
            <person name="Otto T.D."/>
            <person name="Rawlings N."/>
            <person name="Sanchez A."/>
            <person name="Sanders M."/>
            <person name="Subramaniam C."/>
            <person name="Tay Y."/>
            <person name="Dear P."/>
            <person name="Doerig C."/>
            <person name="Gruber A."/>
            <person name="Parkinson J."/>
            <person name="Shirley M."/>
            <person name="Wan K.L."/>
            <person name="Berriman M."/>
            <person name="Tomley F."/>
            <person name="Pain A."/>
        </authorList>
    </citation>
    <scope>NUCLEOTIDE SEQUENCE [LARGE SCALE GENOMIC DNA]</scope>
    <source>
        <strain evidence="2">Houghton</strain>
    </source>
</reference>
<keyword evidence="3" id="KW-1185">Reference proteome</keyword>
<evidence type="ECO:0000256" key="1">
    <source>
        <dbReference type="SAM" id="Coils"/>
    </source>
</evidence>
<evidence type="ECO:0000313" key="2">
    <source>
        <dbReference type="EMBL" id="CDJ66794.1"/>
    </source>
</evidence>
<dbReference type="OrthoDB" id="10255247at2759"/>
<gene>
    <name evidence="2" type="ORF">ENH_00025520</name>
</gene>
<dbReference type="GeneID" id="25472721"/>
<keyword evidence="1" id="KW-0175">Coiled coil</keyword>
<name>U6MWB9_9EIME</name>
<dbReference type="RefSeq" id="XP_013435261.1">
    <property type="nucleotide sequence ID" value="XM_013579807.1"/>
</dbReference>
<reference evidence="2" key="2">
    <citation type="submission" date="2013-10" db="EMBL/GenBank/DDBJ databases">
        <authorList>
            <person name="Aslett M."/>
        </authorList>
    </citation>
    <scope>NUCLEOTIDE SEQUENCE [LARGE SCALE GENOMIC DNA]</scope>
    <source>
        <strain evidence="2">Houghton</strain>
    </source>
</reference>
<feature type="coiled-coil region" evidence="1">
    <location>
        <begin position="93"/>
        <end position="120"/>
    </location>
</feature>
<accession>U6MWB9</accession>
<dbReference type="VEuPathDB" id="ToxoDB:ENH_00025520"/>